<organism evidence="9 10">
    <name type="scientific">Kordiimonas sediminis</name>
    <dbReference type="NCBI Taxonomy" id="1735581"/>
    <lineage>
        <taxon>Bacteria</taxon>
        <taxon>Pseudomonadati</taxon>
        <taxon>Pseudomonadota</taxon>
        <taxon>Alphaproteobacteria</taxon>
        <taxon>Kordiimonadales</taxon>
        <taxon>Kordiimonadaceae</taxon>
        <taxon>Kordiimonas</taxon>
    </lineage>
</organism>
<reference evidence="9" key="2">
    <citation type="submission" date="2020-09" db="EMBL/GenBank/DDBJ databases">
        <authorList>
            <person name="Sun Q."/>
            <person name="Kim S."/>
        </authorList>
    </citation>
    <scope>NUCLEOTIDE SEQUENCE</scope>
    <source>
        <strain evidence="9">KCTC 42590</strain>
    </source>
</reference>
<dbReference type="GO" id="GO:0016020">
    <property type="term" value="C:membrane"/>
    <property type="evidence" value="ECO:0007669"/>
    <property type="project" value="TreeGrafter"/>
</dbReference>
<evidence type="ECO:0000256" key="4">
    <source>
        <dbReference type="ARBA" id="ARBA00022833"/>
    </source>
</evidence>
<evidence type="ECO:0000256" key="2">
    <source>
        <dbReference type="ARBA" id="ARBA00022723"/>
    </source>
</evidence>
<keyword evidence="10" id="KW-1185">Reference proteome</keyword>
<dbReference type="PANTHER" id="PTHR22726">
    <property type="entry name" value="METALLOENDOPEPTIDASE OMA1"/>
    <property type="match status" value="1"/>
</dbReference>
<dbReference type="PANTHER" id="PTHR22726:SF1">
    <property type="entry name" value="METALLOENDOPEPTIDASE OMA1, MITOCHONDRIAL"/>
    <property type="match status" value="1"/>
</dbReference>
<dbReference type="SUPFAM" id="SSF48452">
    <property type="entry name" value="TPR-like"/>
    <property type="match status" value="1"/>
</dbReference>
<keyword evidence="6" id="KW-0802">TPR repeat</keyword>
<evidence type="ECO:0000313" key="9">
    <source>
        <dbReference type="EMBL" id="GHF27425.1"/>
    </source>
</evidence>
<dbReference type="AlphaFoldDB" id="A0A919AWW4"/>
<proteinExistence type="inferred from homology"/>
<evidence type="ECO:0000313" key="10">
    <source>
        <dbReference type="Proteomes" id="UP000630923"/>
    </source>
</evidence>
<evidence type="ECO:0000256" key="5">
    <source>
        <dbReference type="ARBA" id="ARBA00023049"/>
    </source>
</evidence>
<comment type="caution">
    <text evidence="9">The sequence shown here is derived from an EMBL/GenBank/DDBJ whole genome shotgun (WGS) entry which is preliminary data.</text>
</comment>
<dbReference type="GO" id="GO:0051603">
    <property type="term" value="P:proteolysis involved in protein catabolic process"/>
    <property type="evidence" value="ECO:0007669"/>
    <property type="project" value="TreeGrafter"/>
</dbReference>
<comment type="cofactor">
    <cofactor evidence="7">
        <name>Zn(2+)</name>
        <dbReference type="ChEBI" id="CHEBI:29105"/>
    </cofactor>
    <text evidence="7">Binds 1 zinc ion per subunit.</text>
</comment>
<dbReference type="GO" id="GO:0046872">
    <property type="term" value="F:metal ion binding"/>
    <property type="evidence" value="ECO:0007669"/>
    <property type="project" value="UniProtKB-KW"/>
</dbReference>
<keyword evidence="3 7" id="KW-0378">Hydrolase</keyword>
<keyword evidence="1 7" id="KW-0645">Protease</keyword>
<evidence type="ECO:0000256" key="3">
    <source>
        <dbReference type="ARBA" id="ARBA00022801"/>
    </source>
</evidence>
<dbReference type="Proteomes" id="UP000630923">
    <property type="component" value="Unassembled WGS sequence"/>
</dbReference>
<accession>A0A919AWW4</accession>
<keyword evidence="4 7" id="KW-0862">Zinc</keyword>
<dbReference type="Pfam" id="PF13432">
    <property type="entry name" value="TPR_16"/>
    <property type="match status" value="1"/>
</dbReference>
<dbReference type="Gene3D" id="1.25.40.10">
    <property type="entry name" value="Tetratricopeptide repeat domain"/>
    <property type="match status" value="1"/>
</dbReference>
<comment type="similarity">
    <text evidence="7">Belongs to the peptidase M48 family.</text>
</comment>
<dbReference type="InterPro" id="IPR001915">
    <property type="entry name" value="Peptidase_M48"/>
</dbReference>
<keyword evidence="5 7" id="KW-0482">Metalloprotease</keyword>
<dbReference type="EMBL" id="BNCI01000002">
    <property type="protein sequence ID" value="GHF27425.1"/>
    <property type="molecule type" value="Genomic_DNA"/>
</dbReference>
<keyword evidence="2" id="KW-0479">Metal-binding</keyword>
<protein>
    <submittedName>
        <fullName evidence="9">Peptidase M48</fullName>
    </submittedName>
</protein>
<dbReference type="InterPro" id="IPR051156">
    <property type="entry name" value="Mito/Outer_Membr_Metalloprot"/>
</dbReference>
<feature type="repeat" description="TPR" evidence="6">
    <location>
        <begin position="221"/>
        <end position="254"/>
    </location>
</feature>
<name>A0A919AWW4_9PROT</name>
<dbReference type="GO" id="GO:0004222">
    <property type="term" value="F:metalloendopeptidase activity"/>
    <property type="evidence" value="ECO:0007669"/>
    <property type="project" value="InterPro"/>
</dbReference>
<evidence type="ECO:0000256" key="1">
    <source>
        <dbReference type="ARBA" id="ARBA00022670"/>
    </source>
</evidence>
<evidence type="ECO:0000256" key="6">
    <source>
        <dbReference type="PROSITE-ProRule" id="PRU00339"/>
    </source>
</evidence>
<evidence type="ECO:0000259" key="8">
    <source>
        <dbReference type="Pfam" id="PF01435"/>
    </source>
</evidence>
<sequence length="377" mass="41690">MAADDVGELRGVLAHEAGHIAGRHYSRTRDAYQTAGMTSIVSMVLGAAAVLAGGGDAGMGLIMAGQGMAQGQVLAYSRAQESTTDQAGASYLDDIGVSGKGMISFFEKLRSQEILAQVRQDPYMRSHPLNSTRIMNLRDILEKSEHWDKPVEPDLNEKFLRLKAKLAGYLQPPSRTLKQYPLTDTSISARYARVYAYHKALEWDLALAEADALIALEPDNAYFYEIKGQILFENGRVEEALPVLEKAVQTAPQEPLIMTALGQALVSQENLDWMARAVPILEDAVRLDRSNSFAWFNLARAYSWLEQDGDAALATAERFYSVGAAHLALGHARKAMQEFKEGTPKWLRAQDILFVSEEAAAKILKQQRRQRRAAVVH</sequence>
<dbReference type="PROSITE" id="PS50005">
    <property type="entry name" value="TPR"/>
    <property type="match status" value="1"/>
</dbReference>
<reference evidence="9" key="1">
    <citation type="journal article" date="2014" name="Int. J. Syst. Evol. Microbiol.">
        <title>Complete genome sequence of Corynebacterium casei LMG S-19264T (=DSM 44701T), isolated from a smear-ripened cheese.</title>
        <authorList>
            <consortium name="US DOE Joint Genome Institute (JGI-PGF)"/>
            <person name="Walter F."/>
            <person name="Albersmeier A."/>
            <person name="Kalinowski J."/>
            <person name="Ruckert C."/>
        </authorList>
    </citation>
    <scope>NUCLEOTIDE SEQUENCE</scope>
    <source>
        <strain evidence="9">KCTC 42590</strain>
    </source>
</reference>
<dbReference type="InterPro" id="IPR011990">
    <property type="entry name" value="TPR-like_helical_dom_sf"/>
</dbReference>
<dbReference type="InterPro" id="IPR019734">
    <property type="entry name" value="TPR_rpt"/>
</dbReference>
<dbReference type="Pfam" id="PF01435">
    <property type="entry name" value="Peptidase_M48"/>
    <property type="match status" value="1"/>
</dbReference>
<evidence type="ECO:0000256" key="7">
    <source>
        <dbReference type="RuleBase" id="RU003983"/>
    </source>
</evidence>
<feature type="domain" description="Peptidase M48" evidence="8">
    <location>
        <begin position="6"/>
        <end position="139"/>
    </location>
</feature>
<gene>
    <name evidence="9" type="ORF">GCM10017044_23110</name>
</gene>